<protein>
    <submittedName>
        <fullName evidence="2">Uncharacterized protein</fullName>
    </submittedName>
</protein>
<dbReference type="Proteomes" id="UP000271624">
    <property type="component" value="Unassembled WGS sequence"/>
</dbReference>
<feature type="transmembrane region" description="Helical" evidence="1">
    <location>
        <begin position="9"/>
        <end position="30"/>
    </location>
</feature>
<dbReference type="OrthoDB" id="517288at2"/>
<evidence type="ECO:0000313" key="2">
    <source>
        <dbReference type="EMBL" id="RUS93958.1"/>
    </source>
</evidence>
<evidence type="ECO:0000313" key="3">
    <source>
        <dbReference type="Proteomes" id="UP000271624"/>
    </source>
</evidence>
<organism evidence="2 3">
    <name type="scientific">Dulcicalothrix desertica PCC 7102</name>
    <dbReference type="NCBI Taxonomy" id="232991"/>
    <lineage>
        <taxon>Bacteria</taxon>
        <taxon>Bacillati</taxon>
        <taxon>Cyanobacteriota</taxon>
        <taxon>Cyanophyceae</taxon>
        <taxon>Nostocales</taxon>
        <taxon>Calotrichaceae</taxon>
        <taxon>Dulcicalothrix</taxon>
    </lineage>
</organism>
<keyword evidence="1" id="KW-1133">Transmembrane helix</keyword>
<dbReference type="AlphaFoldDB" id="A0A433UJE1"/>
<keyword evidence="3" id="KW-1185">Reference proteome</keyword>
<sequence>MKWYENPTIAAVIGGLVGALITAAASIFVWQKTNQVKRVDCVINDASSLLAFSDTIRNELEVKYSGEQATSVFLFNLEVFNSGNQAIGNQPVLIRLDNNAKIVGYNLKTEPVVGFGKISELQRQKGELDFNIELLNPGDRIYLEVISVNNASDSIDVYMKNANVICRCYTRKAAENAILGVLQTTLDPTLVLLAIIRSLPFFGGFVDPFMTIILAERFEKTLRQRK</sequence>
<reference evidence="2" key="2">
    <citation type="journal article" date="2019" name="Genome Biol. Evol.">
        <title>Day and night: Metabolic profiles and evolutionary relationships of six axenic non-marine cyanobacteria.</title>
        <authorList>
            <person name="Will S.E."/>
            <person name="Henke P."/>
            <person name="Boedeker C."/>
            <person name="Huang S."/>
            <person name="Brinkmann H."/>
            <person name="Rohde M."/>
            <person name="Jarek M."/>
            <person name="Friedl T."/>
            <person name="Seufert S."/>
            <person name="Schumacher M."/>
            <person name="Overmann J."/>
            <person name="Neumann-Schaal M."/>
            <person name="Petersen J."/>
        </authorList>
    </citation>
    <scope>NUCLEOTIDE SEQUENCE [LARGE SCALE GENOMIC DNA]</scope>
    <source>
        <strain evidence="2">PCC 7102</strain>
    </source>
</reference>
<proteinExistence type="predicted"/>
<name>A0A433UJE1_9CYAN</name>
<gene>
    <name evidence="2" type="ORF">DSM106972_094950</name>
</gene>
<accession>A0A433UJE1</accession>
<dbReference type="RefSeq" id="WP_127087411.1">
    <property type="nucleotide sequence ID" value="NZ_RSCL01000053.1"/>
</dbReference>
<keyword evidence="1" id="KW-0472">Membrane</keyword>
<keyword evidence="1" id="KW-0812">Transmembrane</keyword>
<evidence type="ECO:0000256" key="1">
    <source>
        <dbReference type="SAM" id="Phobius"/>
    </source>
</evidence>
<reference evidence="2" key="1">
    <citation type="submission" date="2018-12" db="EMBL/GenBank/DDBJ databases">
        <authorList>
            <person name="Will S."/>
            <person name="Neumann-Schaal M."/>
            <person name="Henke P."/>
        </authorList>
    </citation>
    <scope>NUCLEOTIDE SEQUENCE</scope>
    <source>
        <strain evidence="2">PCC 7102</strain>
    </source>
</reference>
<dbReference type="EMBL" id="RSCL01000053">
    <property type="protein sequence ID" value="RUS93958.1"/>
    <property type="molecule type" value="Genomic_DNA"/>
</dbReference>
<comment type="caution">
    <text evidence="2">The sequence shown here is derived from an EMBL/GenBank/DDBJ whole genome shotgun (WGS) entry which is preliminary data.</text>
</comment>